<dbReference type="Pfam" id="PF05758">
    <property type="entry name" value="Ycf1"/>
    <property type="match status" value="1"/>
</dbReference>
<dbReference type="GO" id="GO:0009706">
    <property type="term" value="C:chloroplast inner membrane"/>
    <property type="evidence" value="ECO:0007669"/>
    <property type="project" value="UniProtKB-SubCell"/>
</dbReference>
<evidence type="ECO:0000256" key="1">
    <source>
        <dbReference type="ARBA" id="ARBA00004141"/>
    </source>
</evidence>
<dbReference type="GeneID" id="43560476"/>
<feature type="transmembrane region" description="Helical" evidence="2">
    <location>
        <begin position="1798"/>
        <end position="1818"/>
    </location>
</feature>
<comment type="function">
    <text evidence="2">Involved in protein precursor import into chloroplasts. May be part of an intermediate translocation complex acting as a protein-conducting channel at the inner envelope.</text>
</comment>
<comment type="subcellular location">
    <subcellularLocation>
        <location evidence="1">Membrane</location>
        <topology evidence="1">Multi-pass membrane protein</topology>
    </subcellularLocation>
    <subcellularLocation>
        <location evidence="2">Plastid</location>
        <location evidence="2">Chloroplast inner membrane</location>
    </subcellularLocation>
</comment>
<dbReference type="InterPro" id="IPR008896">
    <property type="entry name" value="TIC214"/>
</dbReference>
<proteinExistence type="inferred from homology"/>
<comment type="subunit">
    <text evidence="2">Part of the Tic complex.</text>
</comment>
<feature type="transmembrane region" description="Helical" evidence="2">
    <location>
        <begin position="639"/>
        <end position="657"/>
    </location>
</feature>
<keyword evidence="2" id="KW-0472">Membrane</keyword>
<feature type="transmembrane region" description="Helical" evidence="2">
    <location>
        <begin position="57"/>
        <end position="78"/>
    </location>
</feature>
<feature type="transmembrane region" description="Helical" evidence="2">
    <location>
        <begin position="125"/>
        <end position="144"/>
    </location>
</feature>
<keyword evidence="2" id="KW-1001">Plastid inner membrane</keyword>
<protein>
    <recommendedName>
        <fullName evidence="2">Protein TIC 214</fullName>
    </recommendedName>
    <alternativeName>
        <fullName evidence="2">Translocon at the inner envelope membrane of chloroplasts 214</fullName>
    </alternativeName>
</protein>
<feature type="transmembrane region" description="Helical" evidence="2">
    <location>
        <begin position="164"/>
        <end position="192"/>
    </location>
</feature>
<geneLocation type="chloroplast" evidence="3"/>
<sequence>MILKSFILDNLVSLCMKIINSVVVVGLYYGFLTTFSIGPSYLFLLRARVMEEGTEKKVSATTGFITGQLMMFISIYYAPLHLALGRPHTITVIALPYLLFHFFCNNHKHFLNYGSTNQNSMRNFSIQRIFLNNLIFQLLNLFILPSSMLVRLVNIYMFRCNNQFLFLTSSFVGWLIGHILFMKWVGLVLVWIQKNNSIKSNVLIRSNKYIMSELRNFMSRIFIIFFIYFLNILFRENTPAYFDFQYKTVRNSRTRKRWNWKKNQNRCRKNFQNEGNWTRTKKIQRRISFCFSFFERKREFVQNRWKRGKRYLSIGKTSSKDYFCLYTIPSSLAIYKKCSICKCCKKCNVTILFSYMCKCCKRKNIFYVSIYFINFSCNDAKKDVSLHNRKIILCCIGYSLEFYYCTKKKQAKYCISKLGRSPRYGMFYFGCTRKKDLIMYCCDYKILTYNICSFLERTLSRTNQKKFFILNQEYNLHKKLHLDKYDSRHPSYYYYGLSRLCRENRYLWYKIIIKWNSFFFLLDQSIFWKIRIQFEFYRTLFISRTCKDGFRSYKKKKLKFLFDAILTDTNDKTIRNRKKMYWNKRKQYKRFLDGHTNYLMRYNTWKAMVKQQILRFVQEKQNVLYFILMTHRMPMLIRIPKILIILMTKMNLLYYVIHNNRILGETYSKDLDALKDVKLLIGKSFKQVHILLFFWTKWTNPLFFLLIFSNQWKYFFLIGCGKIKLKNWKCRIIQRKRKKRLRKKRKKSVLKLQKPGIAFNMLKYYEVFYLYPNRLLENIFYYPHCYYLKISFVYYYFNLPNGQRIYRIGIEKCILNAPIMAFNYPKQNFRKTGYLRVFKYRYFFLFVCNLGTDTDLSYDPLKRKRIQCKKKLKKWISSFYQFSEWKLNFPFLLFPETDVRFLIPFLKNLKKNNQNLEKEFFSNSKSIKRKNKFFSKYHKRNSTMDHPKYSQKDSISKRKNKKTIIIKSFIYIWIEKNICIQCNSKRFNKKYEYSNDLRIHHSNSILYLDRLFIDRKKKYKIYMIEQRKSYNKYKNLKKTRKKVQREIFVLRKQLMMIKDYNYKKNIWQILQKRNVRLSRKSHYFLKFFIERVYIDIFLCIINIPRINVQLFLESTKKILNKSIYNNEANEERKRSDKKNQSLIHFISTIKKSIWNIRNTNSQNFCDVSSLSQAYVFYKLSQTKIINLYKYKYKLRSVFEYHETPLFLKNEIKDSFFGVQGISHSKLKQDKSDPNSIMNQWTNWLKGHYQYDLSPNGWSRLVSKKWRNKMNEHRVAQNKDLTKYHSYEKSGLILYKKQEIDSLTNKKKKMKKQYGYDLLSYKSINYADKKDSYIYGYRSSFQANNNQAISYNSKTRKKKKNWIWRMIFLSRIIWWKILFWIWKKIWIESVLIGKFFIFVLEIKWILRVRSIPIIILRFIKKSTHPIKKKTFLIGWEWMWKYCIVLLRIGNFFSSQKFLYFIMHIPVTHGSYQSNSFFSILMSIKKVAKRKTSRKRKKLIFLDDGKKKNILNLSLRLKIKEKQNMQVYYILKHPFQRKKKMLKKIMQDPTYKRVYTKIDTRTTSKQNLITSYEGICFFNCTGAIAYMKEYCIISKYIVSCLDYKIYKKLLYPLFKEENYVYILCKLRIRRISLLQNCIKIRNCCKKEYGVSNQFVCLEKTMNNLICIKPLAFRCFIRERTKLIKDTEKKATLIRKIWINPLRNPLQEQEIKSCLKIQKKIIMICLFLKIFYPLDVVENCEFYFASILGIEIVCIEIRHFTMRIKCIIAVKFWLQVKILIEIKKNYLIYSYFFGQIIDYKIYLVCIAIGLIPIMAAVSVWYGSICIHD</sequence>
<comment type="similarity">
    <text evidence="2">Belongs to the TIC214 family.</text>
</comment>
<keyword evidence="2" id="KW-0653">Protein transport</keyword>
<evidence type="ECO:0000256" key="2">
    <source>
        <dbReference type="RuleBase" id="RU364085"/>
    </source>
</evidence>
<dbReference type="GO" id="GO:0015031">
    <property type="term" value="P:protein transport"/>
    <property type="evidence" value="ECO:0007669"/>
    <property type="project" value="UniProtKB-KW"/>
</dbReference>
<organism evidence="3">
    <name type="scientific">Vachellia nilotica</name>
    <name type="common">Egyptian acacia</name>
    <dbReference type="NCBI Taxonomy" id="138033"/>
    <lineage>
        <taxon>Eukaryota</taxon>
        <taxon>Viridiplantae</taxon>
        <taxon>Streptophyta</taxon>
        <taxon>Embryophyta</taxon>
        <taxon>Tracheophyta</taxon>
        <taxon>Spermatophyta</taxon>
        <taxon>Magnoliopsida</taxon>
        <taxon>eudicotyledons</taxon>
        <taxon>Gunneridae</taxon>
        <taxon>Pentapetalae</taxon>
        <taxon>rosids</taxon>
        <taxon>fabids</taxon>
        <taxon>Fabales</taxon>
        <taxon>Fabaceae</taxon>
        <taxon>Caesalpinioideae</taxon>
        <taxon>mimosoid clade</taxon>
        <taxon>Acacieae</taxon>
        <taxon>Vachellia</taxon>
    </lineage>
</organism>
<evidence type="ECO:0000313" key="3">
    <source>
        <dbReference type="EMBL" id="QGT77187.1"/>
    </source>
</evidence>
<dbReference type="EMBL" id="MK645904">
    <property type="protein sequence ID" value="QGT77187.1"/>
    <property type="molecule type" value="Genomic_DNA"/>
</dbReference>
<keyword evidence="2 3" id="KW-0934">Plastid</keyword>
<reference evidence="3" key="1">
    <citation type="journal article" date="2019" name="PLoS ONE">
        <title>Complete Chloroplast Genomes of Vachellia nilotica and Senegalia senegal: Comparative Genomics and Phylogenomic Placement in a New Generic System.</title>
        <authorList>
            <person name="Asaf S."/>
            <person name="Khan A."/>
            <person name="Khan A.L."/>
            <person name="Al-Harrasi A."/>
            <person name="Al-Rawahi A."/>
        </authorList>
    </citation>
    <scope>NUCLEOTIDE SEQUENCE</scope>
</reference>
<feature type="transmembrane region" description="Helical" evidence="2">
    <location>
        <begin position="18"/>
        <end position="45"/>
    </location>
</feature>
<keyword evidence="2 3" id="KW-0150">Chloroplast</keyword>
<feature type="transmembrane region" description="Helical" evidence="2">
    <location>
        <begin position="213"/>
        <end position="234"/>
    </location>
</feature>
<feature type="transmembrane region" description="Helical" evidence="2">
    <location>
        <begin position="84"/>
        <end position="104"/>
    </location>
</feature>
<name>A0A650FEL6_9FABA</name>
<keyword evidence="2" id="KW-0812">Transmembrane</keyword>
<dbReference type="RefSeq" id="YP_009724551.1">
    <property type="nucleotide sequence ID" value="NC_045514.1"/>
</dbReference>
<accession>A0A650FEL6</accession>
<keyword evidence="2" id="KW-0813">Transport</keyword>
<keyword evidence="2" id="KW-1133">Transmembrane helix</keyword>
<gene>
    <name evidence="3" type="primary">ycf1</name>
    <name evidence="2" type="synonym">TIC214</name>
</gene>